<dbReference type="InterPro" id="IPR014031">
    <property type="entry name" value="Ketoacyl_synth_C"/>
</dbReference>
<dbReference type="InterPro" id="IPR016036">
    <property type="entry name" value="Malonyl_transacylase_ACP-bd"/>
</dbReference>
<dbReference type="InterPro" id="IPR029063">
    <property type="entry name" value="SAM-dependent_MTases_sf"/>
</dbReference>
<dbReference type="Gene3D" id="1.10.1200.10">
    <property type="entry name" value="ACP-like"/>
    <property type="match status" value="1"/>
</dbReference>
<dbReference type="SMART" id="SM00826">
    <property type="entry name" value="PKS_DH"/>
    <property type="match status" value="1"/>
</dbReference>
<dbReference type="CDD" id="cd00833">
    <property type="entry name" value="PKS"/>
    <property type="match status" value="1"/>
</dbReference>
<dbReference type="InterPro" id="IPR036291">
    <property type="entry name" value="NAD(P)-bd_dom_sf"/>
</dbReference>
<evidence type="ECO:0000313" key="13">
    <source>
        <dbReference type="Proteomes" id="UP000630445"/>
    </source>
</evidence>
<dbReference type="InterPro" id="IPR009081">
    <property type="entry name" value="PP-bd_ACP"/>
</dbReference>
<dbReference type="InterPro" id="IPR032821">
    <property type="entry name" value="PKS_assoc"/>
</dbReference>
<dbReference type="Pfam" id="PF16197">
    <property type="entry name" value="KAsynt_C_assoc"/>
    <property type="match status" value="1"/>
</dbReference>
<evidence type="ECO:0000256" key="1">
    <source>
        <dbReference type="ARBA" id="ARBA00022450"/>
    </source>
</evidence>
<evidence type="ECO:0000256" key="7">
    <source>
        <dbReference type="PROSITE-ProRule" id="PRU01363"/>
    </source>
</evidence>
<dbReference type="Proteomes" id="UP000662466">
    <property type="component" value="Unassembled WGS sequence"/>
</dbReference>
<dbReference type="InterPro" id="IPR001227">
    <property type="entry name" value="Ac_transferase_dom_sf"/>
</dbReference>
<dbReference type="Proteomes" id="UP000630445">
    <property type="component" value="Unassembled WGS sequence"/>
</dbReference>
<sequence length="2339" mass="253559">MGVEDLPQQASPSDIAVIGLACRFPGGASDATKFWDLLYHKRSAFTEAPSTRYNADAFHHPAADKLNTLGARGGHFLEEDVAGFDAPFFNITAQEATAMDPTARMLLEVTYEALENGGMPVESLVGSDTSCYVGCFTRDYHEMLMRDAETSPILVGLHLACQGLRAGESKTAVVCGANLILSPDLAMWLSNLHMTSQDGLSRSFADEVTGYGRGEGIAAVIIKPLADALKDGDTIRAVIRGTGVNQDGHTTGITLPNSEAQADLIRSTYSSAGLDLGETAYFEAHGTGTAVGDPLELGAVAHTVSKGRQAGDKLFVGSVKSNIGHLEGAAGLAGVIKCVLMLENRTILPNIHFDKPNKRIPFDAWKIQVPTSVLSWPAGRRARASVNSFGYGGTNAHAILDNTEEYLAASGLENRQVITAGPGVPGADGQRTRLFIFSARDEGALRRILAQHTHHLSSLKSQVESRTEPEQRTYLDRLAFTLSNRRSQFSWKAYVSASSIAELKEAVSLSGSKSVRSSNKARLAFVFTGQGAQWAQMGADLLVYPAFRASVTAAQSYLSDVEGCPWSVLEELQKSPDESNIHLAKISQPLCTIIQVAMVELLRAWNIEPAGVVGHSSGEIAAAFCYGALSREEAWAIAYWRGVVCSELSTETTHLKGAMMAVGLSRDAADGYIRGTTRGRIVVACVNSPSSVTISGDEAGIDELLEKLTTDAVFCRKLKVENAYHSHHMKLVAEKYMEHIRSISARQPVGVTSVKMASSVTGDIVDPADLGPEYWVKNLVSPVLFSDAVHTLLKDTGRRRRHIRAGESAFDLLLEVGPHGALKGPLRQIVQHHGFPSLRYQSVLMRGENATKTAVQAAGDLYLQGVPVSVAAVNNVQFALRPLVDLPSYPWNHSLRHWSESRVSKNYRFRKYPRHDLLGAPVPDCTEDEPRWRNIIRASEQAWVTDHVVHSNVLYPGSGTIAMVLEAVQQIADKDQTMESIKLKDVRLSRAIVIPDSAFGIETVLQLRRHRCTPGNAWTGWWEFSVYSCLENERMEENSSGLVSIVYRLETAGSWRTGKDLICEEIKREYLKTKKQCTRSIEVDDFYKATKTAGLNYGPLFQGLTEIFTDQNRCCSVINVPDTRNSMPAHSESPHLIHPTTLDIIFHSMFAASGDGGLDFQTAAVPIAFDSLTFSMDLPSGPNAQFSGFCSLTRDGPRDLVADIYMSDMAWDEPKIQITGIRCRELPVSSSLDASSGAAKAPFGTLAWKPDIDLVDGYTLPRCIAEAMSQPDPCGGKTSRDFEMISTADESVGELAMSISAIVDLAAHKNPDMSILQIGGSNTVTQSLISILGADPTAALRCSSYTIVDANAAVVANTAQTFNEWSGRISFRVLDTNPENKDEIFQEGSFDAIIAINAYERESFLRDAHKWLRHGGIILTADLLQPDLTVTWTDILEKADNPILLSPVAEFCVGEGVGQVSLFVSRKGTPEEVIERIDTVYIIEASEKSTSLTEVGEKLLQSLGDRGVQAKRVEWPPEPAELQGKNVISLLELESPLLADISPADFDSLKTIILQSARWLWVSMGDDPVMQTAIGYLRVLQNENVNLDLRYLLLEDKPHRDPSHIGIVTKVALLPTTDREYMELNGSLCINRWVADDGLGRLTSSENGAGTNEHIAVGDAPAGLKLVDGLINHQPSLFFDIDDNVKGELASDEVEIEVKSLGISDRDTISSKMDLAKELSGVVKAVGKTCSRFNPGDRVCALSLGPYRTSVRVKEALCQLIPNDVPFREAACKTVLIQGAASAVGQAGLQLAQLHGATALATVDTEEQRNVVESCAVLKEHIFRDTDPDLAAAISRLTNGRGIDIIINSSMAGEAMQQLWQCVAPEGIFVDINTESASANATLDIRHSKQQLFDGRYIAGCLDDAPNPAFETVRSSGGVSIGNVADAFERHQSQKKLGKVLLSIDLQDRVPIASTAKSPLTLDSNATYLLAGGLGGLGRSLVRLLAFNGARYLAIVSRSGAGSSDAASLIEEVNALGVCIRLYACDLSDKLGMEKVINQCASEMPPIRGVIQSAAVLNDSIYDNMTHEQWKGAIRPKVQGSWVLHQLLPRDLQFFVMLSSIAGVVGNRSQANYAAGNTYQDALAHYRRRRGLTAVSVDLGLMVGIGLIAERGGETNLRKWEAVGINETEFHALITASMAGSFGQKNMPTQVICGLPTGGILDREALDVPFYFDNPRFQVLKKMGRDRTEAHGDDVLQEAESLSAELSCCQSMHEASGLITATLCGRLARSLQTAAENIDSSKPLHAYGVDSLMAVEIRTWILVHLKAEISLFDVISSSSVVALASRIAAVSKLVSKELD</sequence>
<dbReference type="SUPFAM" id="SSF50129">
    <property type="entry name" value="GroES-like"/>
    <property type="match status" value="1"/>
</dbReference>
<dbReference type="InterPro" id="IPR049900">
    <property type="entry name" value="PKS_mFAS_DH"/>
</dbReference>
<dbReference type="SUPFAM" id="SSF55048">
    <property type="entry name" value="Probable ACP-binding domain of malonyl-CoA ACP transacylase"/>
    <property type="match status" value="1"/>
</dbReference>
<dbReference type="InterPro" id="IPR016035">
    <property type="entry name" value="Acyl_Trfase/lysoPLipase"/>
</dbReference>
<dbReference type="SUPFAM" id="SSF52151">
    <property type="entry name" value="FabD/lysophospholipase-like"/>
    <property type="match status" value="1"/>
</dbReference>
<dbReference type="InterPro" id="IPR020806">
    <property type="entry name" value="PKS_PP-bd"/>
</dbReference>
<dbReference type="InterPro" id="IPR049551">
    <property type="entry name" value="PKS_DH_C"/>
</dbReference>
<dbReference type="SMART" id="SM00823">
    <property type="entry name" value="PKS_PP"/>
    <property type="match status" value="1"/>
</dbReference>
<keyword evidence="13" id="KW-1185">Reference proteome</keyword>
<evidence type="ECO:0000259" key="9">
    <source>
        <dbReference type="PROSITE" id="PS52004"/>
    </source>
</evidence>
<dbReference type="Pfam" id="PF00109">
    <property type="entry name" value="ketoacyl-synt"/>
    <property type="match status" value="2"/>
</dbReference>
<keyword evidence="1" id="KW-0596">Phosphopantetheine</keyword>
<keyword evidence="4" id="KW-0521">NADP</keyword>
<feature type="domain" description="PKS/mFAS DH" evidence="10">
    <location>
        <begin position="915"/>
        <end position="1232"/>
    </location>
</feature>
<comment type="caution">
    <text evidence="12">The sequence shown here is derived from an EMBL/GenBank/DDBJ whole genome shotgun (WGS) entry which is preliminary data.</text>
</comment>
<dbReference type="PANTHER" id="PTHR43775:SF29">
    <property type="entry name" value="ASPERFURANONE POLYKETIDE SYNTHASE AFOG-RELATED"/>
    <property type="match status" value="1"/>
</dbReference>
<dbReference type="InterPro" id="IPR013968">
    <property type="entry name" value="PKS_KR"/>
</dbReference>
<dbReference type="Gene3D" id="3.40.50.150">
    <property type="entry name" value="Vaccinia Virus protein VP39"/>
    <property type="match status" value="1"/>
</dbReference>
<evidence type="ECO:0000313" key="14">
    <source>
        <dbReference type="Proteomes" id="UP000662466"/>
    </source>
</evidence>
<dbReference type="InterPro" id="IPR042104">
    <property type="entry name" value="PKS_dehydratase_sf"/>
</dbReference>
<dbReference type="PANTHER" id="PTHR43775">
    <property type="entry name" value="FATTY ACID SYNTHASE"/>
    <property type="match status" value="1"/>
</dbReference>
<keyword evidence="3" id="KW-0808">Transferase</keyword>
<dbReference type="Pfam" id="PF00698">
    <property type="entry name" value="Acyl_transf_1"/>
    <property type="match status" value="1"/>
</dbReference>
<dbReference type="SMART" id="SM00822">
    <property type="entry name" value="PKS_KR"/>
    <property type="match status" value="1"/>
</dbReference>
<feature type="domain" description="Ketosynthase family 3 (KS3)" evidence="9">
    <location>
        <begin position="12"/>
        <end position="402"/>
    </location>
</feature>
<dbReference type="InterPro" id="IPR057326">
    <property type="entry name" value="KR_dom"/>
</dbReference>
<dbReference type="SUPFAM" id="SSF51735">
    <property type="entry name" value="NAD(P)-binding Rossmann-fold domains"/>
    <property type="match status" value="2"/>
</dbReference>
<dbReference type="SUPFAM" id="SSF47336">
    <property type="entry name" value="ACP-like"/>
    <property type="match status" value="1"/>
</dbReference>
<evidence type="ECO:0000259" key="8">
    <source>
        <dbReference type="PROSITE" id="PS50075"/>
    </source>
</evidence>
<dbReference type="CDD" id="cd05195">
    <property type="entry name" value="enoyl_red"/>
    <property type="match status" value="1"/>
</dbReference>
<dbReference type="InterPro" id="IPR020841">
    <property type="entry name" value="PKS_Beta-ketoAc_synthase_dom"/>
</dbReference>
<dbReference type="PROSITE" id="PS52004">
    <property type="entry name" value="KS3_2"/>
    <property type="match status" value="1"/>
</dbReference>
<dbReference type="InterPro" id="IPR006162">
    <property type="entry name" value="Ppantetheine_attach_site"/>
</dbReference>
<proteinExistence type="predicted"/>
<feature type="region of interest" description="N-terminal hotdog fold" evidence="7">
    <location>
        <begin position="915"/>
        <end position="1050"/>
    </location>
</feature>
<dbReference type="Pfam" id="PF02801">
    <property type="entry name" value="Ketoacyl-synt_C"/>
    <property type="match status" value="1"/>
</dbReference>
<dbReference type="PROSITE" id="PS52019">
    <property type="entry name" value="PKS_MFAS_DH"/>
    <property type="match status" value="1"/>
</dbReference>
<dbReference type="EMBL" id="JACBAF010001994">
    <property type="protein sequence ID" value="KAF7170307.1"/>
    <property type="molecule type" value="Genomic_DNA"/>
</dbReference>
<dbReference type="Gene3D" id="3.40.50.720">
    <property type="entry name" value="NAD(P)-binding Rossmann-like Domain"/>
    <property type="match status" value="2"/>
</dbReference>
<dbReference type="GO" id="GO:0044550">
    <property type="term" value="P:secondary metabolite biosynthetic process"/>
    <property type="evidence" value="ECO:0007669"/>
    <property type="project" value="TreeGrafter"/>
</dbReference>
<dbReference type="Gene3D" id="3.10.129.110">
    <property type="entry name" value="Polyketide synthase dehydratase"/>
    <property type="match status" value="1"/>
</dbReference>
<keyword evidence="5" id="KW-0511">Multifunctional enzyme</keyword>
<dbReference type="PROSITE" id="PS50075">
    <property type="entry name" value="CARRIER"/>
    <property type="match status" value="1"/>
</dbReference>
<dbReference type="EMBL" id="JACBAD010001826">
    <property type="protein sequence ID" value="KAF7133670.1"/>
    <property type="molecule type" value="Genomic_DNA"/>
</dbReference>
<dbReference type="SMART" id="SM00827">
    <property type="entry name" value="PKS_AT"/>
    <property type="match status" value="1"/>
</dbReference>
<dbReference type="GO" id="GO:0016491">
    <property type="term" value="F:oxidoreductase activity"/>
    <property type="evidence" value="ECO:0007669"/>
    <property type="project" value="InterPro"/>
</dbReference>
<dbReference type="SMART" id="SM00829">
    <property type="entry name" value="PKS_ER"/>
    <property type="match status" value="1"/>
</dbReference>
<evidence type="ECO:0000256" key="4">
    <source>
        <dbReference type="ARBA" id="ARBA00022857"/>
    </source>
</evidence>
<dbReference type="InterPro" id="IPR013149">
    <property type="entry name" value="ADH-like_C"/>
</dbReference>
<reference evidence="12" key="1">
    <citation type="submission" date="2020-06" db="EMBL/GenBank/DDBJ databases">
        <title>Draft genome sequences of strains closely related to Aspergillus parafelis and Aspergillus hiratsukae.</title>
        <authorList>
            <person name="Dos Santos R.A.C."/>
            <person name="Rivero-Menendez O."/>
            <person name="Steenwyk J.L."/>
            <person name="Mead M.E."/>
            <person name="Goldman G.H."/>
            <person name="Alastruey-Izquierdo A."/>
            <person name="Rokas A."/>
        </authorList>
    </citation>
    <scope>NUCLEOTIDE SEQUENCE</scope>
    <source>
        <strain evidence="11">CNM-CM5793</strain>
        <strain evidence="12">CNM-CM6106</strain>
    </source>
</reference>
<dbReference type="GO" id="GO:0004312">
    <property type="term" value="F:fatty acid synthase activity"/>
    <property type="evidence" value="ECO:0007669"/>
    <property type="project" value="TreeGrafter"/>
</dbReference>
<evidence type="ECO:0000313" key="12">
    <source>
        <dbReference type="EMBL" id="KAF7170307.1"/>
    </source>
</evidence>
<accession>A0A8H6UXC9</accession>
<dbReference type="Gene3D" id="3.40.366.10">
    <property type="entry name" value="Malonyl-Coenzyme A Acyl Carrier Protein, domain 2"/>
    <property type="match status" value="1"/>
</dbReference>
<evidence type="ECO:0000256" key="2">
    <source>
        <dbReference type="ARBA" id="ARBA00022553"/>
    </source>
</evidence>
<evidence type="ECO:0000313" key="11">
    <source>
        <dbReference type="EMBL" id="KAF7133670.1"/>
    </source>
</evidence>
<protein>
    <recommendedName>
        <fullName evidence="15">Polyketide synthase</fullName>
    </recommendedName>
</protein>
<dbReference type="SMART" id="SM00825">
    <property type="entry name" value="PKS_KS"/>
    <property type="match status" value="1"/>
</dbReference>
<dbReference type="InterPro" id="IPR014030">
    <property type="entry name" value="Ketoacyl_synth_N"/>
</dbReference>
<name>A0A8H6UXC9_9EURO</name>
<feature type="active site" description="Proton donor; for dehydratase activity" evidence="7">
    <location>
        <position position="1143"/>
    </location>
</feature>
<evidence type="ECO:0000256" key="3">
    <source>
        <dbReference type="ARBA" id="ARBA00022679"/>
    </source>
</evidence>
<dbReference type="InterPro" id="IPR011032">
    <property type="entry name" value="GroES-like_sf"/>
</dbReference>
<dbReference type="InterPro" id="IPR016039">
    <property type="entry name" value="Thiolase-like"/>
</dbReference>
<dbReference type="SUPFAM" id="SSF53335">
    <property type="entry name" value="S-adenosyl-L-methionine-dependent methyltransferases"/>
    <property type="match status" value="1"/>
</dbReference>
<dbReference type="OrthoDB" id="329835at2759"/>
<evidence type="ECO:0000256" key="6">
    <source>
        <dbReference type="ARBA" id="ARBA00023315"/>
    </source>
</evidence>
<dbReference type="GO" id="GO:0031177">
    <property type="term" value="F:phosphopantetheine binding"/>
    <property type="evidence" value="ECO:0007669"/>
    <property type="project" value="InterPro"/>
</dbReference>
<feature type="domain" description="Carrier" evidence="8">
    <location>
        <begin position="2254"/>
        <end position="2331"/>
    </location>
</feature>
<dbReference type="InterPro" id="IPR049552">
    <property type="entry name" value="PKS_DH_N"/>
</dbReference>
<gene>
    <name evidence="11" type="ORF">CNMCM5793_004968</name>
    <name evidence="12" type="ORF">CNMCM6106_005040</name>
</gene>
<dbReference type="InterPro" id="IPR050091">
    <property type="entry name" value="PKS_NRPS_Biosynth_Enz"/>
</dbReference>
<dbReference type="Pfam" id="PF00107">
    <property type="entry name" value="ADH_zinc_N"/>
    <property type="match status" value="1"/>
</dbReference>
<dbReference type="SUPFAM" id="SSF53901">
    <property type="entry name" value="Thiolase-like"/>
    <property type="match status" value="1"/>
</dbReference>
<dbReference type="Pfam" id="PF14765">
    <property type="entry name" value="PS-DH"/>
    <property type="match status" value="1"/>
</dbReference>
<dbReference type="Pfam" id="PF00550">
    <property type="entry name" value="PP-binding"/>
    <property type="match status" value="1"/>
</dbReference>
<evidence type="ECO:0000259" key="10">
    <source>
        <dbReference type="PROSITE" id="PS52019"/>
    </source>
</evidence>
<evidence type="ECO:0000256" key="5">
    <source>
        <dbReference type="ARBA" id="ARBA00023268"/>
    </source>
</evidence>
<dbReference type="InterPro" id="IPR020843">
    <property type="entry name" value="ER"/>
</dbReference>
<feature type="active site" description="Proton acceptor; for dehydratase activity" evidence="7">
    <location>
        <position position="947"/>
    </location>
</feature>
<dbReference type="Pfam" id="PF21089">
    <property type="entry name" value="PKS_DH_N"/>
    <property type="match status" value="1"/>
</dbReference>
<keyword evidence="6" id="KW-0012">Acyltransferase</keyword>
<evidence type="ECO:0008006" key="15">
    <source>
        <dbReference type="Google" id="ProtNLM"/>
    </source>
</evidence>
<keyword evidence="2" id="KW-0597">Phosphoprotein</keyword>
<dbReference type="InterPro" id="IPR036736">
    <property type="entry name" value="ACP-like_sf"/>
</dbReference>
<feature type="region of interest" description="C-terminal hotdog fold" evidence="7">
    <location>
        <begin position="1078"/>
        <end position="1232"/>
    </location>
</feature>
<dbReference type="GO" id="GO:0006633">
    <property type="term" value="P:fatty acid biosynthetic process"/>
    <property type="evidence" value="ECO:0007669"/>
    <property type="project" value="TreeGrafter"/>
</dbReference>
<dbReference type="InterPro" id="IPR014043">
    <property type="entry name" value="Acyl_transferase_dom"/>
</dbReference>
<organism evidence="12 14">
    <name type="scientific">Aspergillus hiratsukae</name>
    <dbReference type="NCBI Taxonomy" id="1194566"/>
    <lineage>
        <taxon>Eukaryota</taxon>
        <taxon>Fungi</taxon>
        <taxon>Dikarya</taxon>
        <taxon>Ascomycota</taxon>
        <taxon>Pezizomycotina</taxon>
        <taxon>Eurotiomycetes</taxon>
        <taxon>Eurotiomycetidae</taxon>
        <taxon>Eurotiales</taxon>
        <taxon>Aspergillaceae</taxon>
        <taxon>Aspergillus</taxon>
        <taxon>Aspergillus subgen. Fumigati</taxon>
    </lineage>
</organism>
<dbReference type="PROSITE" id="PS00012">
    <property type="entry name" value="PHOSPHOPANTETHEINE"/>
    <property type="match status" value="1"/>
</dbReference>
<dbReference type="InterPro" id="IPR020807">
    <property type="entry name" value="PKS_DH"/>
</dbReference>
<dbReference type="Pfam" id="PF08659">
    <property type="entry name" value="KR"/>
    <property type="match status" value="1"/>
</dbReference>
<dbReference type="Gene3D" id="3.40.47.10">
    <property type="match status" value="2"/>
</dbReference>
<dbReference type="Gene3D" id="3.90.180.10">
    <property type="entry name" value="Medium-chain alcohol dehydrogenases, catalytic domain"/>
    <property type="match status" value="1"/>
</dbReference>